<dbReference type="SUPFAM" id="SSF161098">
    <property type="entry name" value="MetI-like"/>
    <property type="match status" value="1"/>
</dbReference>
<dbReference type="Proteomes" id="UP000018680">
    <property type="component" value="Chromosome"/>
</dbReference>
<reference evidence="9 10" key="1">
    <citation type="journal article" date="2015" name="Stand. Genomic Sci.">
        <title>Complete genome sequence and description of Salinispira pacifica gen. nov., sp. nov., a novel spirochaete isolated form a hypersaline microbial mat.</title>
        <authorList>
            <person name="Ben Hania W."/>
            <person name="Joseph M."/>
            <person name="Schumann P."/>
            <person name="Bunk B."/>
            <person name="Fiebig A."/>
            <person name="Sproer C."/>
            <person name="Klenk H.P."/>
            <person name="Fardeau M.L."/>
            <person name="Spring S."/>
        </authorList>
    </citation>
    <scope>NUCLEOTIDE SEQUENCE [LARGE SCALE GENOMIC DNA]</scope>
    <source>
        <strain evidence="9 10">L21-RPul-D2</strain>
    </source>
</reference>
<feature type="transmembrane region" description="Helical" evidence="7">
    <location>
        <begin position="163"/>
        <end position="185"/>
    </location>
</feature>
<dbReference type="STRING" id="1307761.L21SP2_0758"/>
<dbReference type="Gene3D" id="1.10.3720.10">
    <property type="entry name" value="MetI-like"/>
    <property type="match status" value="1"/>
</dbReference>
<dbReference type="Pfam" id="PF00528">
    <property type="entry name" value="BPD_transp_1"/>
    <property type="match status" value="1"/>
</dbReference>
<dbReference type="InterPro" id="IPR000515">
    <property type="entry name" value="MetI-like"/>
</dbReference>
<dbReference type="GO" id="GO:0055085">
    <property type="term" value="P:transmembrane transport"/>
    <property type="evidence" value="ECO:0007669"/>
    <property type="project" value="InterPro"/>
</dbReference>
<evidence type="ECO:0000256" key="1">
    <source>
        <dbReference type="ARBA" id="ARBA00004651"/>
    </source>
</evidence>
<sequence>MRTKDLYLSNIQKQKQSEIVSKVLIYIFLIVLVILCIVPFYLMIVNATRSNAEINRGPTFIPGSHLVENWKTLTLGRLDPETGLRAGGLNIMRGFMNSLYVAMTGTILAGYFSALTAYGFTMYNFRGKKILFAVLLSVIMLPPVITLIGIFKLMVGLGLYNSHWALILPAIASPYTVFFLRGYIGSAFNKSLLEAARMDGASELGIFHRIAMPLIFPGIATMSIFGFLAQWNNYLMPLILLNKQSKYTLPLVIQQLNTTTYNRDLGALYTGVAVSVVPIIIAFAFFSRYLIAGISFGAVKE</sequence>
<keyword evidence="2 7" id="KW-0813">Transport</keyword>
<evidence type="ECO:0000256" key="5">
    <source>
        <dbReference type="ARBA" id="ARBA00022989"/>
    </source>
</evidence>
<evidence type="ECO:0000313" key="10">
    <source>
        <dbReference type="Proteomes" id="UP000018680"/>
    </source>
</evidence>
<evidence type="ECO:0000256" key="3">
    <source>
        <dbReference type="ARBA" id="ARBA00022475"/>
    </source>
</evidence>
<evidence type="ECO:0000256" key="6">
    <source>
        <dbReference type="ARBA" id="ARBA00023136"/>
    </source>
</evidence>
<keyword evidence="3" id="KW-1003">Cell membrane</keyword>
<keyword evidence="4 7" id="KW-0812">Transmembrane</keyword>
<dbReference type="AlphaFoldDB" id="V5WEE5"/>
<gene>
    <name evidence="9" type="ORF">L21SP2_0758</name>
</gene>
<accession>V5WEE5</accession>
<keyword evidence="5 7" id="KW-1133">Transmembrane helix</keyword>
<feature type="transmembrane region" description="Helical" evidence="7">
    <location>
        <begin position="206"/>
        <end position="228"/>
    </location>
</feature>
<organism evidence="9 10">
    <name type="scientific">Salinispira pacifica</name>
    <dbReference type="NCBI Taxonomy" id="1307761"/>
    <lineage>
        <taxon>Bacteria</taxon>
        <taxon>Pseudomonadati</taxon>
        <taxon>Spirochaetota</taxon>
        <taxon>Spirochaetia</taxon>
        <taxon>Spirochaetales</taxon>
        <taxon>Spirochaetaceae</taxon>
        <taxon>Salinispira</taxon>
    </lineage>
</organism>
<feature type="transmembrane region" description="Helical" evidence="7">
    <location>
        <begin position="130"/>
        <end position="151"/>
    </location>
</feature>
<dbReference type="eggNOG" id="COG0395">
    <property type="taxonomic scope" value="Bacteria"/>
</dbReference>
<dbReference type="PATRIC" id="fig|1307761.3.peg.758"/>
<evidence type="ECO:0000256" key="7">
    <source>
        <dbReference type="RuleBase" id="RU363032"/>
    </source>
</evidence>
<dbReference type="GO" id="GO:0005886">
    <property type="term" value="C:plasma membrane"/>
    <property type="evidence" value="ECO:0007669"/>
    <property type="project" value="UniProtKB-SubCell"/>
</dbReference>
<keyword evidence="6 7" id="KW-0472">Membrane</keyword>
<feature type="transmembrane region" description="Helical" evidence="7">
    <location>
        <begin position="23"/>
        <end position="44"/>
    </location>
</feature>
<comment type="similarity">
    <text evidence="7">Belongs to the binding-protein-dependent transport system permease family.</text>
</comment>
<feature type="transmembrane region" description="Helical" evidence="7">
    <location>
        <begin position="99"/>
        <end position="118"/>
    </location>
</feature>
<dbReference type="InterPro" id="IPR035906">
    <property type="entry name" value="MetI-like_sf"/>
</dbReference>
<dbReference type="CDD" id="cd06261">
    <property type="entry name" value="TM_PBP2"/>
    <property type="match status" value="1"/>
</dbReference>
<dbReference type="PANTHER" id="PTHR43744:SF2">
    <property type="entry name" value="ARABINOOLIGOSACCHARIDES TRANSPORT SYSTEM PERMEASE PROTEIN ARAQ"/>
    <property type="match status" value="1"/>
</dbReference>
<dbReference type="PANTHER" id="PTHR43744">
    <property type="entry name" value="ABC TRANSPORTER PERMEASE PROTEIN MG189-RELATED-RELATED"/>
    <property type="match status" value="1"/>
</dbReference>
<dbReference type="KEGG" id="slr:L21SP2_0758"/>
<dbReference type="OrthoDB" id="9773467at2"/>
<dbReference type="HOGENOM" id="CLU_016047_1_1_12"/>
<comment type="subcellular location">
    <subcellularLocation>
        <location evidence="1 7">Cell membrane</location>
        <topology evidence="1 7">Multi-pass membrane protein</topology>
    </subcellularLocation>
</comment>
<evidence type="ECO:0000256" key="4">
    <source>
        <dbReference type="ARBA" id="ARBA00022692"/>
    </source>
</evidence>
<dbReference type="RefSeq" id="WP_024267114.1">
    <property type="nucleotide sequence ID" value="NC_023035.1"/>
</dbReference>
<proteinExistence type="inferred from homology"/>
<keyword evidence="10" id="KW-1185">Reference proteome</keyword>
<name>V5WEE5_9SPIO</name>
<protein>
    <submittedName>
        <fullName evidence="9">Putative alpha-xyloside ABC transporter, permease component</fullName>
    </submittedName>
</protein>
<feature type="domain" description="ABC transmembrane type-1" evidence="8">
    <location>
        <begin position="95"/>
        <end position="286"/>
    </location>
</feature>
<feature type="transmembrane region" description="Helical" evidence="7">
    <location>
        <begin position="266"/>
        <end position="286"/>
    </location>
</feature>
<evidence type="ECO:0000313" key="9">
    <source>
        <dbReference type="EMBL" id="AHC14183.1"/>
    </source>
</evidence>
<evidence type="ECO:0000259" key="8">
    <source>
        <dbReference type="PROSITE" id="PS50928"/>
    </source>
</evidence>
<evidence type="ECO:0000256" key="2">
    <source>
        <dbReference type="ARBA" id="ARBA00022448"/>
    </source>
</evidence>
<dbReference type="PROSITE" id="PS50928">
    <property type="entry name" value="ABC_TM1"/>
    <property type="match status" value="1"/>
</dbReference>
<dbReference type="EMBL" id="CP006939">
    <property type="protein sequence ID" value="AHC14183.1"/>
    <property type="molecule type" value="Genomic_DNA"/>
</dbReference>